<dbReference type="AlphaFoldDB" id="A0A1G8ANH7"/>
<dbReference type="SMART" id="SM01049">
    <property type="entry name" value="Cache_2"/>
    <property type="match status" value="1"/>
</dbReference>
<keyword evidence="2" id="KW-1003">Cell membrane</keyword>
<evidence type="ECO:0000256" key="5">
    <source>
        <dbReference type="ARBA" id="ARBA00023136"/>
    </source>
</evidence>
<accession>A0A1G8ANH7</accession>
<evidence type="ECO:0000256" key="3">
    <source>
        <dbReference type="ARBA" id="ARBA00022692"/>
    </source>
</evidence>
<evidence type="ECO:0000256" key="7">
    <source>
        <dbReference type="ARBA" id="ARBA00029447"/>
    </source>
</evidence>
<dbReference type="Pfam" id="PF00015">
    <property type="entry name" value="MCPsignal"/>
    <property type="match status" value="1"/>
</dbReference>
<evidence type="ECO:0000256" key="2">
    <source>
        <dbReference type="ARBA" id="ARBA00022475"/>
    </source>
</evidence>
<evidence type="ECO:0000256" key="8">
    <source>
        <dbReference type="PROSITE-ProRule" id="PRU00284"/>
    </source>
</evidence>
<evidence type="ECO:0000256" key="9">
    <source>
        <dbReference type="SAM" id="Phobius"/>
    </source>
</evidence>
<gene>
    <name evidence="11" type="ORF">SAMN05660652_01444</name>
</gene>
<dbReference type="Proteomes" id="UP000198607">
    <property type="component" value="Unassembled WGS sequence"/>
</dbReference>
<comment type="similarity">
    <text evidence="7">Belongs to the methyl-accepting chemotaxis (MCP) protein family.</text>
</comment>
<keyword evidence="5 9" id="KW-0472">Membrane</keyword>
<dbReference type="CDD" id="cd11386">
    <property type="entry name" value="MCP_signal"/>
    <property type="match status" value="1"/>
</dbReference>
<comment type="subcellular location">
    <subcellularLocation>
        <location evidence="1">Cell membrane</location>
        <topology evidence="1">Multi-pass membrane protein</topology>
    </subcellularLocation>
</comment>
<evidence type="ECO:0000259" key="10">
    <source>
        <dbReference type="PROSITE" id="PS50111"/>
    </source>
</evidence>
<dbReference type="GO" id="GO:0005886">
    <property type="term" value="C:plasma membrane"/>
    <property type="evidence" value="ECO:0007669"/>
    <property type="project" value="UniProtKB-SubCell"/>
</dbReference>
<proteinExistence type="inferred from homology"/>
<evidence type="ECO:0000313" key="12">
    <source>
        <dbReference type="Proteomes" id="UP000198607"/>
    </source>
</evidence>
<dbReference type="InterPro" id="IPR004010">
    <property type="entry name" value="Double_Cache_2"/>
</dbReference>
<keyword evidence="6 8" id="KW-0807">Transducer</keyword>
<evidence type="ECO:0000256" key="6">
    <source>
        <dbReference type="ARBA" id="ARBA00023224"/>
    </source>
</evidence>
<dbReference type="EMBL" id="FNCY01000004">
    <property type="protein sequence ID" value="SDH22439.1"/>
    <property type="molecule type" value="Genomic_DNA"/>
</dbReference>
<dbReference type="PROSITE" id="PS50111">
    <property type="entry name" value="CHEMOTAXIS_TRANSDUC_2"/>
    <property type="match status" value="1"/>
</dbReference>
<dbReference type="PANTHER" id="PTHR32089">
    <property type="entry name" value="METHYL-ACCEPTING CHEMOTAXIS PROTEIN MCPB"/>
    <property type="match status" value="1"/>
</dbReference>
<dbReference type="Gene3D" id="1.10.287.950">
    <property type="entry name" value="Methyl-accepting chemotaxis protein"/>
    <property type="match status" value="1"/>
</dbReference>
<evidence type="ECO:0000313" key="11">
    <source>
        <dbReference type="EMBL" id="SDH22439.1"/>
    </source>
</evidence>
<reference evidence="11 12" key="1">
    <citation type="submission" date="2016-10" db="EMBL/GenBank/DDBJ databases">
        <authorList>
            <person name="de Groot N.N."/>
        </authorList>
    </citation>
    <scope>NUCLEOTIDE SEQUENCE [LARGE SCALE GENOMIC DNA]</scope>
    <source>
        <strain evidence="11 12">DSM 5885</strain>
    </source>
</reference>
<dbReference type="SMART" id="SM00283">
    <property type="entry name" value="MA"/>
    <property type="match status" value="1"/>
</dbReference>
<dbReference type="GO" id="GO:0006935">
    <property type="term" value="P:chemotaxis"/>
    <property type="evidence" value="ECO:0007669"/>
    <property type="project" value="InterPro"/>
</dbReference>
<name>A0A1G8ANH7_9RHOO</name>
<keyword evidence="4 9" id="KW-1133">Transmembrane helix</keyword>
<feature type="transmembrane region" description="Helical" evidence="9">
    <location>
        <begin position="12"/>
        <end position="33"/>
    </location>
</feature>
<feature type="transmembrane region" description="Helical" evidence="9">
    <location>
        <begin position="189"/>
        <end position="211"/>
    </location>
</feature>
<protein>
    <submittedName>
        <fullName evidence="11">Methyl-accepting chemotaxis protein</fullName>
    </submittedName>
</protein>
<dbReference type="Gene3D" id="3.30.450.20">
    <property type="entry name" value="PAS domain"/>
    <property type="match status" value="1"/>
</dbReference>
<dbReference type="FunFam" id="1.10.287.950:FF:000001">
    <property type="entry name" value="Methyl-accepting chemotaxis sensory transducer"/>
    <property type="match status" value="1"/>
</dbReference>
<keyword evidence="12" id="KW-1185">Reference proteome</keyword>
<dbReference type="OrthoDB" id="8555762at2"/>
<dbReference type="PRINTS" id="PR00260">
    <property type="entry name" value="CHEMTRNSDUCR"/>
</dbReference>
<dbReference type="RefSeq" id="WP_091935985.1">
    <property type="nucleotide sequence ID" value="NZ_FNCY01000004.1"/>
</dbReference>
<dbReference type="STRING" id="83767.SAMN05660652_01444"/>
<dbReference type="InterPro" id="IPR033480">
    <property type="entry name" value="sCache_2"/>
</dbReference>
<evidence type="ECO:0000256" key="4">
    <source>
        <dbReference type="ARBA" id="ARBA00022989"/>
    </source>
</evidence>
<dbReference type="GO" id="GO:0007165">
    <property type="term" value="P:signal transduction"/>
    <property type="evidence" value="ECO:0007669"/>
    <property type="project" value="UniProtKB-KW"/>
</dbReference>
<dbReference type="Pfam" id="PF08269">
    <property type="entry name" value="dCache_2"/>
    <property type="match status" value="1"/>
</dbReference>
<dbReference type="PANTHER" id="PTHR32089:SF112">
    <property type="entry name" value="LYSOZYME-LIKE PROTEIN-RELATED"/>
    <property type="match status" value="1"/>
</dbReference>
<feature type="domain" description="Methyl-accepting transducer" evidence="10">
    <location>
        <begin position="271"/>
        <end position="507"/>
    </location>
</feature>
<dbReference type="InterPro" id="IPR004089">
    <property type="entry name" value="MCPsignal_dom"/>
</dbReference>
<organism evidence="11 12">
    <name type="scientific">Propionivibrio dicarboxylicus</name>
    <dbReference type="NCBI Taxonomy" id="83767"/>
    <lineage>
        <taxon>Bacteria</taxon>
        <taxon>Pseudomonadati</taxon>
        <taxon>Pseudomonadota</taxon>
        <taxon>Betaproteobacteria</taxon>
        <taxon>Rhodocyclales</taxon>
        <taxon>Rhodocyclaceae</taxon>
        <taxon>Propionivibrio</taxon>
    </lineage>
</organism>
<sequence length="543" mass="58178">MFESNRLSHRLLLLVIIAIIGLVTLGGTSLWLLRSSLEAAEQRRINDIVDSTTATLDYFYALEQSGKLSRTDAQKEALAVLRKTRFEQGKNYIFINGPDGSVVLSPLKPESEGTNMLGKKTADGVLLWDEMTAAIKKGEARMIPYKWPRVANGDPEQKYSWIRPYAPWGWAVGTGIYLTAVDEAYRSGLAWTAVIGIILLSLIAGVSWMVVRSVIQQLGGEPGYAVRAMRALAQGDLTTNVRNLGRADSLLGTLGQTIIQLRSMLSEIATNAESVAKHSQSVSSATRDIASASTKQSESTSSIAAAIEEMTVSVNHISDSAQNSSDNALKGVAATHEGEALASDAALEMRKTATSVGEAATKIRDLVDRANEIGTIANVIKDIAAQTNLLALNAAIEAARAGESGRGFAVVADEVRKLAERTSNATVQIEQMLKGIQDDTHLAVEVMNDVAIQVKNGVGQVQAVADTLHVVQTEATNALGASRAIAEGTREQVTASTLVAQQVEQISLSVETTTESMRSAATAVESLEKLAENLHRMTARFKY</sequence>
<keyword evidence="3 9" id="KW-0812">Transmembrane</keyword>
<dbReference type="InterPro" id="IPR004090">
    <property type="entry name" value="Chemotax_Me-accpt_rcpt"/>
</dbReference>
<dbReference type="SUPFAM" id="SSF58104">
    <property type="entry name" value="Methyl-accepting chemotaxis protein (MCP) signaling domain"/>
    <property type="match status" value="1"/>
</dbReference>
<dbReference type="GO" id="GO:0004888">
    <property type="term" value="F:transmembrane signaling receptor activity"/>
    <property type="evidence" value="ECO:0007669"/>
    <property type="project" value="InterPro"/>
</dbReference>
<evidence type="ECO:0000256" key="1">
    <source>
        <dbReference type="ARBA" id="ARBA00004651"/>
    </source>
</evidence>